<keyword evidence="10 15" id="KW-0406">Ion transport</keyword>
<keyword evidence="11" id="KW-0496">Mitochondrion</keyword>
<evidence type="ECO:0000256" key="3">
    <source>
        <dbReference type="ARBA" id="ARBA00009765"/>
    </source>
</evidence>
<dbReference type="GO" id="GO:0033178">
    <property type="term" value="C:proton-transporting two-sector ATPase complex, catalytic domain"/>
    <property type="evidence" value="ECO:0007669"/>
    <property type="project" value="InterPro"/>
</dbReference>
<dbReference type="InterPro" id="IPR039204">
    <property type="entry name" value="MRS2-like"/>
</dbReference>
<feature type="transmembrane region" description="Helical" evidence="15">
    <location>
        <begin position="520"/>
        <end position="541"/>
    </location>
</feature>
<dbReference type="Gene3D" id="1.20.58.340">
    <property type="entry name" value="Magnesium transport protein CorA, transmembrane region"/>
    <property type="match status" value="1"/>
</dbReference>
<dbReference type="AlphaFoldDB" id="A0AAI9SUN0"/>
<dbReference type="GO" id="GO:0005743">
    <property type="term" value="C:mitochondrial inner membrane"/>
    <property type="evidence" value="ECO:0007669"/>
    <property type="project" value="UniProtKB-SubCell"/>
</dbReference>
<evidence type="ECO:0000313" key="17">
    <source>
        <dbReference type="Proteomes" id="UP001202479"/>
    </source>
</evidence>
<comment type="caution">
    <text evidence="16">The sequence shown here is derived from an EMBL/GenBank/DDBJ whole genome shotgun (WGS) entry which is preliminary data.</text>
</comment>
<dbReference type="Gene3D" id="2.40.128.330">
    <property type="match status" value="1"/>
</dbReference>
<comment type="similarity">
    <text evidence="2">Belongs to the V-ATPase E subunit family.</text>
</comment>
<evidence type="ECO:0000256" key="4">
    <source>
        <dbReference type="ARBA" id="ARBA00022448"/>
    </source>
</evidence>
<protein>
    <recommendedName>
        <fullName evidence="15">Magnesium transporter</fullName>
    </recommendedName>
</protein>
<comment type="subunit">
    <text evidence="14">Homopentamer. Forms homooligomers. Interacts with MFM1.</text>
</comment>
<evidence type="ECO:0000256" key="8">
    <source>
        <dbReference type="ARBA" id="ARBA00022946"/>
    </source>
</evidence>
<dbReference type="Gene3D" id="6.10.250.1620">
    <property type="match status" value="1"/>
</dbReference>
<feature type="transmembrane region" description="Helical" evidence="15">
    <location>
        <begin position="490"/>
        <end position="508"/>
    </location>
</feature>
<comment type="function">
    <text evidence="13">High-conductance magnesium-selective channel that mediates the influx of magnesium into the mitochondrial matrix. Essential for the splicing of mRNA group II introns in mitochondria by affecting mitochondrial magnesium concentrations, which are critical for group II intron splicing. It also suppresses a variety of mitochondrial intron mutations and its absence may disturb the assembly of mitochondrial membrane complexes.</text>
</comment>
<dbReference type="PANTHER" id="PTHR13890">
    <property type="entry name" value="RNA SPLICING PROTEIN MRS2, MITOCHONDRIAL"/>
    <property type="match status" value="1"/>
</dbReference>
<keyword evidence="17" id="KW-1185">Reference proteome</keyword>
<organism evidence="16 17">
    <name type="scientific">Candida oxycetoniae</name>
    <dbReference type="NCBI Taxonomy" id="497107"/>
    <lineage>
        <taxon>Eukaryota</taxon>
        <taxon>Fungi</taxon>
        <taxon>Dikarya</taxon>
        <taxon>Ascomycota</taxon>
        <taxon>Saccharomycotina</taxon>
        <taxon>Pichiomycetes</taxon>
        <taxon>Debaryomycetaceae</taxon>
        <taxon>Candida/Lodderomyces clade</taxon>
        <taxon>Candida</taxon>
    </lineage>
</organism>
<gene>
    <name evidence="16" type="ORF">KGF56_003991</name>
</gene>
<evidence type="ECO:0000256" key="11">
    <source>
        <dbReference type="ARBA" id="ARBA00023128"/>
    </source>
</evidence>
<dbReference type="Proteomes" id="UP001202479">
    <property type="component" value="Unassembled WGS sequence"/>
</dbReference>
<keyword evidence="12 15" id="KW-0472">Membrane</keyword>
<evidence type="ECO:0000256" key="9">
    <source>
        <dbReference type="ARBA" id="ARBA00022989"/>
    </source>
</evidence>
<dbReference type="CDD" id="cd12823">
    <property type="entry name" value="Mrs2_Mfm1p-like"/>
    <property type="match status" value="1"/>
</dbReference>
<evidence type="ECO:0000256" key="10">
    <source>
        <dbReference type="ARBA" id="ARBA00023065"/>
    </source>
</evidence>
<keyword evidence="9 15" id="KW-1133">Transmembrane helix</keyword>
<evidence type="ECO:0000256" key="1">
    <source>
        <dbReference type="ARBA" id="ARBA00004448"/>
    </source>
</evidence>
<keyword evidence="7 15" id="KW-0460">Magnesium</keyword>
<comment type="similarity">
    <text evidence="3 15">Belongs to the CorA metal ion transporter (MIT) (TC 1.A.35) family.</text>
</comment>
<evidence type="ECO:0000256" key="12">
    <source>
        <dbReference type="ARBA" id="ARBA00023136"/>
    </source>
</evidence>
<name>A0AAI9SUN0_9ASCO</name>
<evidence type="ECO:0000256" key="15">
    <source>
        <dbReference type="RuleBase" id="RU366042"/>
    </source>
</evidence>
<reference evidence="16" key="1">
    <citation type="journal article" date="2022" name="DNA Res.">
        <title>Genome analysis of five recently described species of the CUG-Ser clade uncovers Candida theae as a new hybrid lineage with pathogenic potential in the Candida parapsilosis species complex.</title>
        <authorList>
            <person name="Mixao V."/>
            <person name="Del Olmo V."/>
            <person name="Hegedusova E."/>
            <person name="Saus E."/>
            <person name="Pryszcz L."/>
            <person name="Cillingova A."/>
            <person name="Nosek J."/>
            <person name="Gabaldon T."/>
        </authorList>
    </citation>
    <scope>NUCLEOTIDE SEQUENCE</scope>
    <source>
        <strain evidence="16">CBS 10844</strain>
    </source>
</reference>
<evidence type="ECO:0000313" key="16">
    <source>
        <dbReference type="EMBL" id="KAI3403221.2"/>
    </source>
</evidence>
<keyword evidence="5 15" id="KW-0812">Transmembrane</keyword>
<evidence type="ECO:0000256" key="6">
    <source>
        <dbReference type="ARBA" id="ARBA00022792"/>
    </source>
</evidence>
<dbReference type="GeneID" id="73381606"/>
<dbReference type="Gene3D" id="3.30.2320.30">
    <property type="entry name" value="ATP synthase, E subunit, C-terminal"/>
    <property type="match status" value="1"/>
</dbReference>
<dbReference type="HAMAP" id="MF_00311">
    <property type="entry name" value="ATP_synth_E_arch"/>
    <property type="match status" value="1"/>
</dbReference>
<dbReference type="GO" id="GO:0015095">
    <property type="term" value="F:magnesium ion transmembrane transporter activity"/>
    <property type="evidence" value="ECO:0007669"/>
    <property type="project" value="TreeGrafter"/>
</dbReference>
<evidence type="ECO:0000256" key="13">
    <source>
        <dbReference type="ARBA" id="ARBA00046105"/>
    </source>
</evidence>
<dbReference type="RefSeq" id="XP_049178968.1">
    <property type="nucleotide sequence ID" value="XM_049325384.1"/>
</dbReference>
<evidence type="ECO:0000256" key="5">
    <source>
        <dbReference type="ARBA" id="ARBA00022692"/>
    </source>
</evidence>
<evidence type="ECO:0000256" key="7">
    <source>
        <dbReference type="ARBA" id="ARBA00022842"/>
    </source>
</evidence>
<proteinExistence type="inferred from homology"/>
<dbReference type="GO" id="GO:0046961">
    <property type="term" value="F:proton-transporting ATPase activity, rotational mechanism"/>
    <property type="evidence" value="ECO:0007669"/>
    <property type="project" value="InterPro"/>
</dbReference>
<dbReference type="Pfam" id="PF01991">
    <property type="entry name" value="vATP-synt_E"/>
    <property type="match status" value="1"/>
</dbReference>
<comment type="subcellular location">
    <subcellularLocation>
        <location evidence="1 15">Mitochondrion inner membrane</location>
        <topology evidence="1 15">Multi-pass membrane protein</topology>
    </subcellularLocation>
</comment>
<evidence type="ECO:0000256" key="2">
    <source>
        <dbReference type="ARBA" id="ARBA00005901"/>
    </source>
</evidence>
<dbReference type="GO" id="GO:0045016">
    <property type="term" value="P:mitochondrial magnesium ion transmembrane transport"/>
    <property type="evidence" value="ECO:0007669"/>
    <property type="project" value="TreeGrafter"/>
</dbReference>
<dbReference type="Pfam" id="PF22099">
    <property type="entry name" value="MRS2-like"/>
    <property type="match status" value="1"/>
</dbReference>
<evidence type="ECO:0000256" key="14">
    <source>
        <dbReference type="ARBA" id="ARBA00046701"/>
    </source>
</evidence>
<dbReference type="InterPro" id="IPR002842">
    <property type="entry name" value="ATPase_V1_Esu"/>
</dbReference>
<dbReference type="PANTHER" id="PTHR13890:SF27">
    <property type="entry name" value="MAGNESIUM TRANSPORTER MRS2, MITOCHONDRIAL"/>
    <property type="match status" value="1"/>
</dbReference>
<dbReference type="InterPro" id="IPR038495">
    <property type="entry name" value="ATPase_E_C"/>
</dbReference>
<accession>A0AAI9SUN0</accession>
<dbReference type="EMBL" id="JAHUZD010000135">
    <property type="protein sequence ID" value="KAI3403221.2"/>
    <property type="molecule type" value="Genomic_DNA"/>
</dbReference>
<keyword evidence="8" id="KW-0809">Transit peptide</keyword>
<dbReference type="SUPFAM" id="SSF160527">
    <property type="entry name" value="V-type ATPase subunit E-like"/>
    <property type="match status" value="1"/>
</dbReference>
<keyword evidence="4 15" id="KW-0813">Transport</keyword>
<keyword evidence="6 15" id="KW-0999">Mitochondrion inner membrane</keyword>
<sequence>MQAFIEKEAKEKAKEIRLKADEEYEIEKASTVRLETAAIDTTYEQKLKKASLAQQITKSTIGNKTRLRILGEKDQILNQIFDDAEAELKKITQDKEKYKPILVGLIEEGALTLLEAKISIKVRKQDLDISKEAVSEATRNYEDKTKGKIEISVNKDEFLSKDIAGGVVVTNETGKIEVDNTLEERLKILSEEALPALRLEFHIIINRLKPIQPNDLYVSCTIFDSKGNITAVSKKYPKMQFLKENHLYPRDLRKIDTSSIDVIPMIMIRSSNAILVNLLYIKAIIKKNSVMVFDTSNPEVASKLGIFMYDLEQKLKSSSSPSLPYEFRALESILVSIMSYLEAEIKLYINSCGMILSELEDEVYRKKLQELLIRSKQLSSFHQKAVLIRNVLEDLLENDEDLAGMYLSDPKKKPVDDHVSKSKDIVDEQVNENLNNYEDLEMILESYYRQCDEFVQQAGSLLNDIKATEDIVNIILDANRNSLMLFELKVTVYTLGITIATLIPAFYGMNLKNYIENSNYGFGAVVVFSILQGMVFTWFNFKKLHKVQKLTILGTNSNPKKKVITPYKSTINRDSSFLHKLFFGSGSYRKKKYHWPNKSEKDLIWKMINDDKSRK</sequence>